<accession>A0A1I3BTS4</accession>
<name>A0A1I3BTS4_9RHOB</name>
<comment type="cofactor">
    <cofactor evidence="1">
        <name>FAD</name>
        <dbReference type="ChEBI" id="CHEBI:57692"/>
    </cofactor>
</comment>
<organism evidence="8 9">
    <name type="scientific">Albimonas pacifica</name>
    <dbReference type="NCBI Taxonomy" id="1114924"/>
    <lineage>
        <taxon>Bacteria</taxon>
        <taxon>Pseudomonadati</taxon>
        <taxon>Pseudomonadota</taxon>
        <taxon>Alphaproteobacteria</taxon>
        <taxon>Rhodobacterales</taxon>
        <taxon>Paracoccaceae</taxon>
        <taxon>Albimonas</taxon>
    </lineage>
</organism>
<dbReference type="Proteomes" id="UP000199377">
    <property type="component" value="Unassembled WGS sequence"/>
</dbReference>
<dbReference type="EMBL" id="FOQH01000001">
    <property type="protein sequence ID" value="SFH65662.1"/>
    <property type="molecule type" value="Genomic_DNA"/>
</dbReference>
<evidence type="ECO:0000256" key="7">
    <source>
        <dbReference type="ARBA" id="ARBA00023033"/>
    </source>
</evidence>
<evidence type="ECO:0000256" key="4">
    <source>
        <dbReference type="ARBA" id="ARBA00022827"/>
    </source>
</evidence>
<comment type="similarity">
    <text evidence="2">Belongs to the FAD-binding monooxygenase family.</text>
</comment>
<dbReference type="PRINTS" id="PR00411">
    <property type="entry name" value="PNDRDTASEI"/>
</dbReference>
<dbReference type="InterPro" id="IPR020946">
    <property type="entry name" value="Flavin_mOase-like"/>
</dbReference>
<gene>
    <name evidence="8" type="ORF">SAMN05216258_101336</name>
</gene>
<dbReference type="SUPFAM" id="SSF51905">
    <property type="entry name" value="FAD/NAD(P)-binding domain"/>
    <property type="match status" value="2"/>
</dbReference>
<evidence type="ECO:0000256" key="2">
    <source>
        <dbReference type="ARBA" id="ARBA00010139"/>
    </source>
</evidence>
<keyword evidence="6" id="KW-0560">Oxidoreductase</keyword>
<dbReference type="InterPro" id="IPR050775">
    <property type="entry name" value="FAD-binding_Monooxygenases"/>
</dbReference>
<evidence type="ECO:0000256" key="3">
    <source>
        <dbReference type="ARBA" id="ARBA00022630"/>
    </source>
</evidence>
<evidence type="ECO:0000313" key="8">
    <source>
        <dbReference type="EMBL" id="SFH65662.1"/>
    </source>
</evidence>
<dbReference type="AlphaFoldDB" id="A0A1I3BTS4"/>
<dbReference type="PANTHER" id="PTHR43098">
    <property type="entry name" value="L-ORNITHINE N(5)-MONOOXYGENASE-RELATED"/>
    <property type="match status" value="1"/>
</dbReference>
<dbReference type="PANTHER" id="PTHR43098:SF3">
    <property type="entry name" value="L-ORNITHINE N(5)-MONOOXYGENASE-RELATED"/>
    <property type="match status" value="1"/>
</dbReference>
<sequence>MSDSSPARFDVVVVGAGFAGLYLLHRLRGMGLSARVYERAEGVGGTWWWNRYPGARCDVESLQYSYSWDPELERDWTWSEKYAAQPEIQAYAEFVAERHDLKRDIRFETSVDGAEWDEAAGLWRIATSRGPAEATHLVLATGCLSSTSLPDIPGRDDFRGETYHTGLWPHEGVDFTGKRVAVIGTGSSAIQSIPIIAAQAAELAVHQRTPNFSIPARNAPLTDAQRAEWLARSAERREWARANTRNAIVTTLPQKPVLEATPEEREAEFSRRWESGGITFSAAFNDLALDPEANEYAAEFVRERIREIVKDPATAEALCPRDHPIFTKRICVDTDYFETFNLPHVRLVNLRETPLETVTETGIRTSAGETPYDAIVYATGFDAMTGSILAIDPVGKGGRRMSQAWAEGPKAFLGLLTAGFPNLFLVTGPGSPSVLTNMIVSIEHHVDMICEQLSRLAARGATRIEADPQAQEEWVAHVNARAAATLYPRAASWYMGANIPGKPRVFMPYIGQDEYRRQVDALAAQDWPGLKLSAGRTASDAAAG</sequence>
<protein>
    <submittedName>
        <fullName evidence="8">Cyclohexanone monooxygenase</fullName>
    </submittedName>
</protein>
<keyword evidence="4" id="KW-0274">FAD</keyword>
<dbReference type="OrthoDB" id="312624at2"/>
<dbReference type="GO" id="GO:0050661">
    <property type="term" value="F:NADP binding"/>
    <property type="evidence" value="ECO:0007669"/>
    <property type="project" value="InterPro"/>
</dbReference>
<keyword evidence="9" id="KW-1185">Reference proteome</keyword>
<reference evidence="8 9" key="1">
    <citation type="submission" date="2016-10" db="EMBL/GenBank/DDBJ databases">
        <authorList>
            <person name="de Groot N.N."/>
        </authorList>
    </citation>
    <scope>NUCLEOTIDE SEQUENCE [LARGE SCALE GENOMIC DNA]</scope>
    <source>
        <strain evidence="8 9">CGMCC 1.11030</strain>
    </source>
</reference>
<dbReference type="Pfam" id="PF00743">
    <property type="entry name" value="FMO-like"/>
    <property type="match status" value="1"/>
</dbReference>
<evidence type="ECO:0000256" key="1">
    <source>
        <dbReference type="ARBA" id="ARBA00001974"/>
    </source>
</evidence>
<evidence type="ECO:0000313" key="9">
    <source>
        <dbReference type="Proteomes" id="UP000199377"/>
    </source>
</evidence>
<evidence type="ECO:0000256" key="5">
    <source>
        <dbReference type="ARBA" id="ARBA00022857"/>
    </source>
</evidence>
<dbReference type="GO" id="GO:0004499">
    <property type="term" value="F:N,N-dimethylaniline monooxygenase activity"/>
    <property type="evidence" value="ECO:0007669"/>
    <property type="project" value="InterPro"/>
</dbReference>
<keyword evidence="7 8" id="KW-0503">Monooxygenase</keyword>
<dbReference type="InterPro" id="IPR036188">
    <property type="entry name" value="FAD/NAD-bd_sf"/>
</dbReference>
<dbReference type="STRING" id="1114924.SAMN05216258_101336"/>
<dbReference type="GO" id="GO:0050660">
    <property type="term" value="F:flavin adenine dinucleotide binding"/>
    <property type="evidence" value="ECO:0007669"/>
    <property type="project" value="InterPro"/>
</dbReference>
<dbReference type="RefSeq" id="WP_092857168.1">
    <property type="nucleotide sequence ID" value="NZ_FOQH01000001.1"/>
</dbReference>
<dbReference type="Gene3D" id="3.50.50.60">
    <property type="entry name" value="FAD/NAD(P)-binding domain"/>
    <property type="match status" value="2"/>
</dbReference>
<proteinExistence type="inferred from homology"/>
<keyword evidence="3" id="KW-0285">Flavoprotein</keyword>
<keyword evidence="5" id="KW-0521">NADP</keyword>
<evidence type="ECO:0000256" key="6">
    <source>
        <dbReference type="ARBA" id="ARBA00023002"/>
    </source>
</evidence>